<keyword evidence="1" id="KW-1133">Transmembrane helix</keyword>
<dbReference type="EMBL" id="KV021811">
    <property type="protein sequence ID" value="KZV14121.1"/>
    <property type="molecule type" value="Genomic_DNA"/>
</dbReference>
<protein>
    <submittedName>
        <fullName evidence="2">Uncharacterized protein</fullName>
    </submittedName>
</protein>
<organism evidence="2 3">
    <name type="scientific">Dorcoceras hygrometricum</name>
    <dbReference type="NCBI Taxonomy" id="472368"/>
    <lineage>
        <taxon>Eukaryota</taxon>
        <taxon>Viridiplantae</taxon>
        <taxon>Streptophyta</taxon>
        <taxon>Embryophyta</taxon>
        <taxon>Tracheophyta</taxon>
        <taxon>Spermatophyta</taxon>
        <taxon>Magnoliopsida</taxon>
        <taxon>eudicotyledons</taxon>
        <taxon>Gunneridae</taxon>
        <taxon>Pentapetalae</taxon>
        <taxon>asterids</taxon>
        <taxon>lamiids</taxon>
        <taxon>Lamiales</taxon>
        <taxon>Gesneriaceae</taxon>
        <taxon>Didymocarpoideae</taxon>
        <taxon>Trichosporeae</taxon>
        <taxon>Loxocarpinae</taxon>
        <taxon>Dorcoceras</taxon>
    </lineage>
</organism>
<evidence type="ECO:0000313" key="2">
    <source>
        <dbReference type="EMBL" id="KZV14121.1"/>
    </source>
</evidence>
<dbReference type="Proteomes" id="UP000250235">
    <property type="component" value="Unassembled WGS sequence"/>
</dbReference>
<proteinExistence type="predicted"/>
<gene>
    <name evidence="2" type="ORF">F511_44388</name>
</gene>
<reference evidence="2 3" key="1">
    <citation type="journal article" date="2015" name="Proc. Natl. Acad. Sci. U.S.A.">
        <title>The resurrection genome of Boea hygrometrica: A blueprint for survival of dehydration.</title>
        <authorList>
            <person name="Xiao L."/>
            <person name="Yang G."/>
            <person name="Zhang L."/>
            <person name="Yang X."/>
            <person name="Zhao S."/>
            <person name="Ji Z."/>
            <person name="Zhou Q."/>
            <person name="Hu M."/>
            <person name="Wang Y."/>
            <person name="Chen M."/>
            <person name="Xu Y."/>
            <person name="Jin H."/>
            <person name="Xiao X."/>
            <person name="Hu G."/>
            <person name="Bao F."/>
            <person name="Hu Y."/>
            <person name="Wan P."/>
            <person name="Li L."/>
            <person name="Deng X."/>
            <person name="Kuang T."/>
            <person name="Xiang C."/>
            <person name="Zhu J.K."/>
            <person name="Oliver M.J."/>
            <person name="He Y."/>
        </authorList>
    </citation>
    <scope>NUCLEOTIDE SEQUENCE [LARGE SCALE GENOMIC DNA]</scope>
    <source>
        <strain evidence="3">cv. XS01</strain>
    </source>
</reference>
<accession>A0A2Z6ZYH4</accession>
<dbReference type="AlphaFoldDB" id="A0A2Z6ZYH4"/>
<feature type="transmembrane region" description="Helical" evidence="1">
    <location>
        <begin position="223"/>
        <end position="244"/>
    </location>
</feature>
<keyword evidence="1" id="KW-0812">Transmembrane</keyword>
<dbReference type="PANTHER" id="PTHR33874">
    <property type="entry name" value="RING FINGER PROTEIN"/>
    <property type="match status" value="1"/>
</dbReference>
<keyword evidence="1" id="KW-0472">Membrane</keyword>
<name>A0A2Z6ZYH4_9LAMI</name>
<evidence type="ECO:0000313" key="3">
    <source>
        <dbReference type="Proteomes" id="UP000250235"/>
    </source>
</evidence>
<dbReference type="PANTHER" id="PTHR33874:SF4">
    <property type="entry name" value="EXPRESSED PROTEIN"/>
    <property type="match status" value="1"/>
</dbReference>
<sequence>MAKVACHVSVEAAKTVLEVADLAWTALECRHRHIHHDTEPPSGVVGEDAEPLRSENQRLRLLLEKNLMLLQEMSASPALSQNCPPDLHEKLLSAVSDGRFLNELESLRENLDGCATCKFPFDDPSGADLEKVEVLVNVDSEEPSWWVWVSEEMVPSKIEEKSGIDNESYVIVSEEQVVDGVAYFMARCILANPKTQNLTPQELQKALMKAMGGISTVERMINIWHAGMLFYTLATWGLALASLYHGRAVLKLAATGVHHSSRLVMKAL</sequence>
<keyword evidence="3" id="KW-1185">Reference proteome</keyword>
<evidence type="ECO:0000256" key="1">
    <source>
        <dbReference type="SAM" id="Phobius"/>
    </source>
</evidence>
<dbReference type="OrthoDB" id="845076at2759"/>